<dbReference type="Proteomes" id="UP001215280">
    <property type="component" value="Unassembled WGS sequence"/>
</dbReference>
<gene>
    <name evidence="2" type="ORF">DFH07DRAFT_346356</name>
</gene>
<accession>A0AAD7MH72</accession>
<organism evidence="2 3">
    <name type="scientific">Mycena maculata</name>
    <dbReference type="NCBI Taxonomy" id="230809"/>
    <lineage>
        <taxon>Eukaryota</taxon>
        <taxon>Fungi</taxon>
        <taxon>Dikarya</taxon>
        <taxon>Basidiomycota</taxon>
        <taxon>Agaricomycotina</taxon>
        <taxon>Agaricomycetes</taxon>
        <taxon>Agaricomycetidae</taxon>
        <taxon>Agaricales</taxon>
        <taxon>Marasmiineae</taxon>
        <taxon>Mycenaceae</taxon>
        <taxon>Mycena</taxon>
    </lineage>
</organism>
<evidence type="ECO:0000313" key="3">
    <source>
        <dbReference type="Proteomes" id="UP001215280"/>
    </source>
</evidence>
<evidence type="ECO:0000256" key="1">
    <source>
        <dbReference type="SAM" id="MobiDB-lite"/>
    </source>
</evidence>
<feature type="compositionally biased region" description="Acidic residues" evidence="1">
    <location>
        <begin position="193"/>
        <end position="204"/>
    </location>
</feature>
<feature type="compositionally biased region" description="Polar residues" evidence="1">
    <location>
        <begin position="1"/>
        <end position="18"/>
    </location>
</feature>
<comment type="caution">
    <text evidence="2">The sequence shown here is derived from an EMBL/GenBank/DDBJ whole genome shotgun (WGS) entry which is preliminary data.</text>
</comment>
<reference evidence="2" key="1">
    <citation type="submission" date="2023-03" db="EMBL/GenBank/DDBJ databases">
        <title>Massive genome expansion in bonnet fungi (Mycena s.s.) driven by repeated elements and novel gene families across ecological guilds.</title>
        <authorList>
            <consortium name="Lawrence Berkeley National Laboratory"/>
            <person name="Harder C.B."/>
            <person name="Miyauchi S."/>
            <person name="Viragh M."/>
            <person name="Kuo A."/>
            <person name="Thoen E."/>
            <person name="Andreopoulos B."/>
            <person name="Lu D."/>
            <person name="Skrede I."/>
            <person name="Drula E."/>
            <person name="Henrissat B."/>
            <person name="Morin E."/>
            <person name="Kohler A."/>
            <person name="Barry K."/>
            <person name="LaButti K."/>
            <person name="Morin E."/>
            <person name="Salamov A."/>
            <person name="Lipzen A."/>
            <person name="Mereny Z."/>
            <person name="Hegedus B."/>
            <person name="Baldrian P."/>
            <person name="Stursova M."/>
            <person name="Weitz H."/>
            <person name="Taylor A."/>
            <person name="Grigoriev I.V."/>
            <person name="Nagy L.G."/>
            <person name="Martin F."/>
            <person name="Kauserud H."/>
        </authorList>
    </citation>
    <scope>NUCLEOTIDE SEQUENCE</scope>
    <source>
        <strain evidence="2">CBHHK188m</strain>
    </source>
</reference>
<sequence>MLPANLSTSRAPTRTGSIASRRPRPRSPLSMYVAYEMSPPKAPKPLLKLDKTVPKAKAPKTQTEPEPPDPVPVQADALPEPSPLRLPVISLFGRRRKTISEAASGVPARTEIAGPAPAPPLRSSQPNSPIDYLEPVGRPDRADALSYKALPAQPSDPRGSTDGDGVTVSDYSGSSGMSSSMLDRGSSEGSYSVEEESESLEDEGLTADIARESRRCSPIEFAASRRASVIESFVSEFDVNKYPGSITPVVGASSKHRLFDSRPSSPAIYYRPDTPFMDTIVAVDSEAVRGHTREASVVRKEMGWMGAWNQDDMRVVIDKLRSLK</sequence>
<protein>
    <submittedName>
        <fullName evidence="2">Uncharacterized protein</fullName>
    </submittedName>
</protein>
<proteinExistence type="predicted"/>
<keyword evidence="3" id="KW-1185">Reference proteome</keyword>
<feature type="region of interest" description="Disordered" evidence="1">
    <location>
        <begin position="101"/>
        <end position="204"/>
    </location>
</feature>
<feature type="compositionally biased region" description="Low complexity" evidence="1">
    <location>
        <begin position="169"/>
        <end position="192"/>
    </location>
</feature>
<feature type="region of interest" description="Disordered" evidence="1">
    <location>
        <begin position="1"/>
        <end position="83"/>
    </location>
</feature>
<dbReference type="AlphaFoldDB" id="A0AAD7MH72"/>
<evidence type="ECO:0000313" key="2">
    <source>
        <dbReference type="EMBL" id="KAJ7717248.1"/>
    </source>
</evidence>
<dbReference type="EMBL" id="JARJLG010000321">
    <property type="protein sequence ID" value="KAJ7717248.1"/>
    <property type="molecule type" value="Genomic_DNA"/>
</dbReference>
<name>A0AAD7MH72_9AGAR</name>